<feature type="compositionally biased region" description="Low complexity" evidence="1">
    <location>
        <begin position="21"/>
        <end position="37"/>
    </location>
</feature>
<dbReference type="OrthoDB" id="10603889at2759"/>
<dbReference type="AlphaFoldDB" id="A0A139AJ82"/>
<protein>
    <submittedName>
        <fullName evidence="2">Uncharacterized protein</fullName>
    </submittedName>
</protein>
<feature type="region of interest" description="Disordered" evidence="1">
    <location>
        <begin position="65"/>
        <end position="194"/>
    </location>
</feature>
<proteinExistence type="predicted"/>
<feature type="compositionally biased region" description="Polar residues" evidence="1">
    <location>
        <begin position="38"/>
        <end position="52"/>
    </location>
</feature>
<feature type="compositionally biased region" description="Low complexity" evidence="1">
    <location>
        <begin position="117"/>
        <end position="128"/>
    </location>
</feature>
<feature type="region of interest" description="Disordered" evidence="1">
    <location>
        <begin position="310"/>
        <end position="348"/>
    </location>
</feature>
<dbReference type="Proteomes" id="UP000070544">
    <property type="component" value="Unassembled WGS sequence"/>
</dbReference>
<evidence type="ECO:0000313" key="3">
    <source>
        <dbReference type="Proteomes" id="UP000070544"/>
    </source>
</evidence>
<feature type="compositionally biased region" description="Pro residues" evidence="1">
    <location>
        <begin position="80"/>
        <end position="95"/>
    </location>
</feature>
<evidence type="ECO:0000313" key="2">
    <source>
        <dbReference type="EMBL" id="KXS16799.1"/>
    </source>
</evidence>
<gene>
    <name evidence="2" type="ORF">M427DRAFT_55138</name>
</gene>
<dbReference type="EMBL" id="KQ965750">
    <property type="protein sequence ID" value="KXS16799.1"/>
    <property type="molecule type" value="Genomic_DNA"/>
</dbReference>
<feature type="compositionally biased region" description="Polar residues" evidence="1">
    <location>
        <begin position="330"/>
        <end position="348"/>
    </location>
</feature>
<sequence length="672" mass="68810">MAQSSGPGNDTKDVLSFLDSLDTLTGSTGPSTLTTIGDTQGSGTKPSASGTDTADVLSFLDEITSLAGGGSGAQQSVAPTSPPKSAPPTATPPHPTISTPASPAASRPAPSAPTTPPTLSSSAPAPSAKGPTKHQTRPSISSANVPMFPPVEPVREDDAPSTGSSGSGIANLPPPPKSGFVPSAHPQNAPRDHVHHSKRIIMTAPEVLSPTSDHPSSTFPPVVVSGHPVVKVPEAKPELTTISASTPDLVQNSESQQANPIGSITSMAPSSWSSWSSSVLSTGAKWVATAKTQAERAAKEIVAQVQEEMSTNAPARGVGGGGAPSRVSATDATQHIASPTETSAGPSNLPSLLRSEWREVQHLGASILDQLQPLAQGAPVSGGEPTPTAPPPTPIMFLSFPSTVAPSLAQHLPSMADYVATEIIGKRVREAHRRTATSGAAAAATGTGKTIGLLLGLTTGAEDEDLDEDADKVGVVEWLQDAPTVNVVGISTEDGVWGAGNVVEGIDAAVKEVESALHALVKRYVPKSTNAASPTEPAMPQPSAIPLPNPEVAQPHHTLLASDSHRALLASLQTTLILVIQPFFVRLSHSSSKASHLSYLVALYGGKVGQGSQSVSAFEARSIAQTLPLRAVNGGDLQGERERTWMEEAELRSVEGAVVGVVEEWIGGCGGW</sequence>
<keyword evidence="3" id="KW-1185">Reference proteome</keyword>
<feature type="region of interest" description="Disordered" evidence="1">
    <location>
        <begin position="21"/>
        <end position="53"/>
    </location>
</feature>
<evidence type="ECO:0000256" key="1">
    <source>
        <dbReference type="SAM" id="MobiDB-lite"/>
    </source>
</evidence>
<reference evidence="2 3" key="1">
    <citation type="journal article" date="2015" name="Genome Biol. Evol.">
        <title>Phylogenomic analyses indicate that early fungi evolved digesting cell walls of algal ancestors of land plants.</title>
        <authorList>
            <person name="Chang Y."/>
            <person name="Wang S."/>
            <person name="Sekimoto S."/>
            <person name="Aerts A.L."/>
            <person name="Choi C."/>
            <person name="Clum A."/>
            <person name="LaButti K.M."/>
            <person name="Lindquist E.A."/>
            <person name="Yee Ngan C."/>
            <person name="Ohm R.A."/>
            <person name="Salamov A.A."/>
            <person name="Grigoriev I.V."/>
            <person name="Spatafora J.W."/>
            <person name="Berbee M.L."/>
        </authorList>
    </citation>
    <scope>NUCLEOTIDE SEQUENCE [LARGE SCALE GENOMIC DNA]</scope>
    <source>
        <strain evidence="2 3">JEL478</strain>
    </source>
</reference>
<feature type="compositionally biased region" description="Low complexity" evidence="1">
    <location>
        <begin position="96"/>
        <end position="109"/>
    </location>
</feature>
<accession>A0A139AJ82</accession>
<name>A0A139AJ82_GONPJ</name>
<organism evidence="2 3">
    <name type="scientific">Gonapodya prolifera (strain JEL478)</name>
    <name type="common">Monoblepharis prolifera</name>
    <dbReference type="NCBI Taxonomy" id="1344416"/>
    <lineage>
        <taxon>Eukaryota</taxon>
        <taxon>Fungi</taxon>
        <taxon>Fungi incertae sedis</taxon>
        <taxon>Chytridiomycota</taxon>
        <taxon>Chytridiomycota incertae sedis</taxon>
        <taxon>Monoblepharidomycetes</taxon>
        <taxon>Monoblepharidales</taxon>
        <taxon>Gonapodyaceae</taxon>
        <taxon>Gonapodya</taxon>
    </lineage>
</organism>